<dbReference type="GO" id="GO:0008270">
    <property type="term" value="F:zinc ion binding"/>
    <property type="evidence" value="ECO:0007669"/>
    <property type="project" value="UniProtKB-KW"/>
</dbReference>
<evidence type="ECO:0000313" key="4">
    <source>
        <dbReference type="EMBL" id="EJK60370.1"/>
    </source>
</evidence>
<dbReference type="InterPro" id="IPR036875">
    <property type="entry name" value="Znf_CCHC_sf"/>
</dbReference>
<feature type="compositionally biased region" description="Basic residues" evidence="2">
    <location>
        <begin position="208"/>
        <end position="221"/>
    </location>
</feature>
<feature type="region of interest" description="Disordered" evidence="2">
    <location>
        <begin position="208"/>
        <end position="232"/>
    </location>
</feature>
<feature type="domain" description="CCHC-type" evidence="3">
    <location>
        <begin position="277"/>
        <end position="292"/>
    </location>
</feature>
<evidence type="ECO:0000256" key="1">
    <source>
        <dbReference type="PROSITE-ProRule" id="PRU00047"/>
    </source>
</evidence>
<evidence type="ECO:0000256" key="2">
    <source>
        <dbReference type="SAM" id="MobiDB-lite"/>
    </source>
</evidence>
<organism evidence="4 5">
    <name type="scientific">Thalassiosira oceanica</name>
    <name type="common">Marine diatom</name>
    <dbReference type="NCBI Taxonomy" id="159749"/>
    <lineage>
        <taxon>Eukaryota</taxon>
        <taxon>Sar</taxon>
        <taxon>Stramenopiles</taxon>
        <taxon>Ochrophyta</taxon>
        <taxon>Bacillariophyta</taxon>
        <taxon>Coscinodiscophyceae</taxon>
        <taxon>Thalassiosirophycidae</taxon>
        <taxon>Thalassiosirales</taxon>
        <taxon>Thalassiosiraceae</taxon>
        <taxon>Thalassiosira</taxon>
    </lineage>
</organism>
<dbReference type="GO" id="GO:0003676">
    <property type="term" value="F:nucleic acid binding"/>
    <property type="evidence" value="ECO:0007669"/>
    <property type="project" value="InterPro"/>
</dbReference>
<dbReference type="Proteomes" id="UP000266841">
    <property type="component" value="Unassembled WGS sequence"/>
</dbReference>
<dbReference type="AlphaFoldDB" id="K0S526"/>
<dbReference type="InterPro" id="IPR001878">
    <property type="entry name" value="Znf_CCHC"/>
</dbReference>
<comment type="caution">
    <text evidence="4">The sequence shown here is derived from an EMBL/GenBank/DDBJ whole genome shotgun (WGS) entry which is preliminary data.</text>
</comment>
<name>K0S526_THAOC</name>
<proteinExistence type="predicted"/>
<dbReference type="SUPFAM" id="SSF57756">
    <property type="entry name" value="Retrovirus zinc finger-like domains"/>
    <property type="match status" value="1"/>
</dbReference>
<keyword evidence="1" id="KW-0863">Zinc-finger</keyword>
<dbReference type="EMBL" id="AGNL01021183">
    <property type="protein sequence ID" value="EJK60370.1"/>
    <property type="molecule type" value="Genomic_DNA"/>
</dbReference>
<reference evidence="4 5" key="1">
    <citation type="journal article" date="2012" name="Genome Biol.">
        <title>Genome and low-iron response of an oceanic diatom adapted to chronic iron limitation.</title>
        <authorList>
            <person name="Lommer M."/>
            <person name="Specht M."/>
            <person name="Roy A.S."/>
            <person name="Kraemer L."/>
            <person name="Andreson R."/>
            <person name="Gutowska M.A."/>
            <person name="Wolf J."/>
            <person name="Bergner S.V."/>
            <person name="Schilhabel M.B."/>
            <person name="Klostermeier U.C."/>
            <person name="Beiko R.G."/>
            <person name="Rosenstiel P."/>
            <person name="Hippler M."/>
            <person name="Laroche J."/>
        </authorList>
    </citation>
    <scope>NUCLEOTIDE SEQUENCE [LARGE SCALE GENOMIC DNA]</scope>
    <source>
        <strain evidence="4 5">CCMP1005</strain>
    </source>
</reference>
<accession>K0S526</accession>
<feature type="non-terminal residue" evidence="4">
    <location>
        <position position="1"/>
    </location>
</feature>
<keyword evidence="1" id="KW-0862">Zinc</keyword>
<dbReference type="PROSITE" id="PS50158">
    <property type="entry name" value="ZF_CCHC"/>
    <property type="match status" value="1"/>
</dbReference>
<gene>
    <name evidence="4" type="ORF">THAOC_19287</name>
</gene>
<sequence length="341" mass="38543">RTFGNDVYSFRSKDKTVGSGVSGLSNERISMIKSDVSKILDSYQPHIGEESAKKKALELVRALPKHHCGDHSLCKHEDFCTFRKVKNENPEMSDAEVAAKAASESMRSHQLSLDEVGQHHLLKILEKRFGEKSIDNSAAGGCSNSSENFWMCNTKFTEGKRLNVDHSDIWTAINRLVFIRLGEDNVAKTHQQLSNQLSLKVTGVSRTYRAKADKKRGKDKKRATSDSAKQSRMINKITKQARMGKEEAKHLYKREKVKLSETQSSSLKTNRRRVQAKCSLCGQPGHTKRTCKMPPAHKKRGLDLCNCDIAELDLLKDCMRSGKRLKTINFEDLDFPDIFKT</sequence>
<evidence type="ECO:0000259" key="3">
    <source>
        <dbReference type="PROSITE" id="PS50158"/>
    </source>
</evidence>
<keyword evidence="1" id="KW-0479">Metal-binding</keyword>
<evidence type="ECO:0000313" key="5">
    <source>
        <dbReference type="Proteomes" id="UP000266841"/>
    </source>
</evidence>
<keyword evidence="5" id="KW-1185">Reference proteome</keyword>
<protein>
    <recommendedName>
        <fullName evidence="3">CCHC-type domain-containing protein</fullName>
    </recommendedName>
</protein>